<name>A0A6B0URD7_IXORI</name>
<evidence type="ECO:0000256" key="1">
    <source>
        <dbReference type="SAM" id="SignalP"/>
    </source>
</evidence>
<protein>
    <submittedName>
        <fullName evidence="2">Putative secreted protein</fullName>
    </submittedName>
</protein>
<reference evidence="2" key="1">
    <citation type="submission" date="2019-12" db="EMBL/GenBank/DDBJ databases">
        <title>An insight into the sialome of adult female Ixodes ricinus ticks feeding for 6 days.</title>
        <authorList>
            <person name="Perner J."/>
            <person name="Ribeiro J.M.C."/>
        </authorList>
    </citation>
    <scope>NUCLEOTIDE SEQUENCE</scope>
    <source>
        <strain evidence="2">Semi-engorged</strain>
        <tissue evidence="2">Salivary glands</tissue>
    </source>
</reference>
<sequence length="130" mass="15023">MCFRWGTSFSLLYLVIIKIINSTNARWSQPRLIFLAPSGCKKNIISERCTLLHFFVCALCCFAADGRKYVPTQSSDVTPVRWSCCRNCACANLVSTQAQWPQGRRHLECRHFQYGRKDCFCRRHANRGHS</sequence>
<feature type="signal peptide" evidence="1">
    <location>
        <begin position="1"/>
        <end position="25"/>
    </location>
</feature>
<proteinExistence type="predicted"/>
<dbReference type="AlphaFoldDB" id="A0A6B0URD7"/>
<accession>A0A6B0URD7</accession>
<keyword evidence="1" id="KW-0732">Signal</keyword>
<organism evidence="2">
    <name type="scientific">Ixodes ricinus</name>
    <name type="common">Common tick</name>
    <name type="synonym">Acarus ricinus</name>
    <dbReference type="NCBI Taxonomy" id="34613"/>
    <lineage>
        <taxon>Eukaryota</taxon>
        <taxon>Metazoa</taxon>
        <taxon>Ecdysozoa</taxon>
        <taxon>Arthropoda</taxon>
        <taxon>Chelicerata</taxon>
        <taxon>Arachnida</taxon>
        <taxon>Acari</taxon>
        <taxon>Parasitiformes</taxon>
        <taxon>Ixodida</taxon>
        <taxon>Ixodoidea</taxon>
        <taxon>Ixodidae</taxon>
        <taxon>Ixodinae</taxon>
        <taxon>Ixodes</taxon>
    </lineage>
</organism>
<dbReference type="EMBL" id="GIFC01010153">
    <property type="protein sequence ID" value="MXU92236.1"/>
    <property type="molecule type" value="Transcribed_RNA"/>
</dbReference>
<evidence type="ECO:0000313" key="2">
    <source>
        <dbReference type="EMBL" id="MXU92236.1"/>
    </source>
</evidence>
<feature type="chain" id="PRO_5025455253" evidence="1">
    <location>
        <begin position="26"/>
        <end position="130"/>
    </location>
</feature>